<evidence type="ECO:0000313" key="1">
    <source>
        <dbReference type="EMBL" id="BDT02953.1"/>
    </source>
</evidence>
<dbReference type="EMBL" id="AP026933">
    <property type="protein sequence ID" value="BDT02953.1"/>
    <property type="molecule type" value="Genomic_DNA"/>
</dbReference>
<protein>
    <recommendedName>
        <fullName evidence="3">Spiroplasmavirus-related protein</fullName>
    </recommendedName>
</protein>
<gene>
    <name evidence="1" type="ORF">SHM_05990</name>
</gene>
<evidence type="ECO:0000313" key="2">
    <source>
        <dbReference type="Proteomes" id="UP001163387"/>
    </source>
</evidence>
<accession>A0ABM8BSX4</accession>
<organism evidence="1 2">
    <name type="scientific">Spiroplasma ixodetis</name>
    <dbReference type="NCBI Taxonomy" id="2141"/>
    <lineage>
        <taxon>Bacteria</taxon>
        <taxon>Bacillati</taxon>
        <taxon>Mycoplasmatota</taxon>
        <taxon>Mollicutes</taxon>
        <taxon>Entomoplasmatales</taxon>
        <taxon>Spiroplasmataceae</taxon>
        <taxon>Spiroplasma</taxon>
    </lineage>
</organism>
<reference evidence="1 2" key="1">
    <citation type="journal article" date="2022" name="Front. Microbiol.">
        <title>Male-killing mechanisms vary between Spiroplasma species.</title>
        <authorList>
            <person name="Arai H."/>
            <person name="Inoue M."/>
            <person name="Kageyama D."/>
        </authorList>
    </citation>
    <scope>NUCLEOTIDE SEQUENCE [LARGE SCALE GENOMIC DNA]</scope>
    <source>
        <strain evidence="2">sHm</strain>
    </source>
</reference>
<keyword evidence="2" id="KW-1185">Reference proteome</keyword>
<evidence type="ECO:0008006" key="3">
    <source>
        <dbReference type="Google" id="ProtNLM"/>
    </source>
</evidence>
<proteinExistence type="predicted"/>
<sequence>MIKWWKILKKNGKIYYENQDMFSGLGLFVLRFTIQPFWNKLPDIQKRTLLEMKKK</sequence>
<name>A0ABM8BSX4_9MOLU</name>
<dbReference type="Proteomes" id="UP001163387">
    <property type="component" value="Chromosome"/>
</dbReference>